<evidence type="ECO:0000256" key="6">
    <source>
        <dbReference type="ARBA" id="ARBA00023136"/>
    </source>
</evidence>
<dbReference type="EMBL" id="CP032228">
    <property type="protein sequence ID" value="QFI63391.1"/>
    <property type="molecule type" value="Genomic_DNA"/>
</dbReference>
<dbReference type="RefSeq" id="WP_081432281.1">
    <property type="nucleotide sequence ID" value="NZ_CP032228.1"/>
</dbReference>
<sequence>MIRNMENSLATWAAKVRLIDPVFRLCLSLIFIIGGLGHFLAHEYMLGRMALSPWKDHVALIGDASILLWLSGLVFIGAGTSLALGWMTRLSCTALFLTLVPITLAIHIAPGHTGPLLKNIAILGALAFVFVRGPGSHSMDKAPGRAAR</sequence>
<keyword evidence="6" id="KW-0472">Membrane</keyword>
<dbReference type="InterPro" id="IPR032808">
    <property type="entry name" value="DoxX"/>
</dbReference>
<keyword evidence="3" id="KW-1003">Cell membrane</keyword>
<keyword evidence="4" id="KW-0812">Transmembrane</keyword>
<evidence type="ECO:0000313" key="8">
    <source>
        <dbReference type="Proteomes" id="UP000325385"/>
    </source>
</evidence>
<keyword evidence="5" id="KW-1133">Transmembrane helix</keyword>
<proteinExistence type="inferred from homology"/>
<reference evidence="8" key="1">
    <citation type="submission" date="2018-09" db="EMBL/GenBank/DDBJ databases">
        <title>Nocardia yunnanensis sp. nov., an actinomycete isolated from a soil sample.</title>
        <authorList>
            <person name="Zhang J."/>
        </authorList>
    </citation>
    <scope>NUCLEOTIDE SEQUENCE [LARGE SCALE GENOMIC DNA]</scope>
    <source>
        <strain evidence="8">21-3</strain>
    </source>
</reference>
<comment type="similarity">
    <text evidence="2">Belongs to the DoxX family.</text>
</comment>
<gene>
    <name evidence="7" type="ORF">D0Y83_08985</name>
</gene>
<name>A0A222EWK3_9SPHN</name>
<organism evidence="7 8">
    <name type="scientific">Qipengyuania flava</name>
    <dbReference type="NCBI Taxonomy" id="192812"/>
    <lineage>
        <taxon>Bacteria</taxon>
        <taxon>Pseudomonadati</taxon>
        <taxon>Pseudomonadota</taxon>
        <taxon>Alphaproteobacteria</taxon>
        <taxon>Sphingomonadales</taxon>
        <taxon>Erythrobacteraceae</taxon>
        <taxon>Qipengyuania</taxon>
    </lineage>
</organism>
<dbReference type="GeneID" id="69697432"/>
<dbReference type="AlphaFoldDB" id="A0A222EWK3"/>
<dbReference type="PANTHER" id="PTHR33452:SF1">
    <property type="entry name" value="INNER MEMBRANE PROTEIN YPHA-RELATED"/>
    <property type="match status" value="1"/>
</dbReference>
<dbReference type="Pfam" id="PF07681">
    <property type="entry name" value="DoxX"/>
    <property type="match status" value="1"/>
</dbReference>
<evidence type="ECO:0000256" key="3">
    <source>
        <dbReference type="ARBA" id="ARBA00022475"/>
    </source>
</evidence>
<accession>A0A222EWK3</accession>
<evidence type="ECO:0000256" key="5">
    <source>
        <dbReference type="ARBA" id="ARBA00022989"/>
    </source>
</evidence>
<evidence type="ECO:0000313" key="7">
    <source>
        <dbReference type="EMBL" id="QFI63391.1"/>
    </source>
</evidence>
<evidence type="ECO:0000256" key="2">
    <source>
        <dbReference type="ARBA" id="ARBA00006679"/>
    </source>
</evidence>
<dbReference type="Proteomes" id="UP000325385">
    <property type="component" value="Chromosome"/>
</dbReference>
<dbReference type="PANTHER" id="PTHR33452">
    <property type="entry name" value="OXIDOREDUCTASE CATD-RELATED"/>
    <property type="match status" value="1"/>
</dbReference>
<protein>
    <submittedName>
        <fullName evidence="7">DoxX family protein</fullName>
    </submittedName>
</protein>
<evidence type="ECO:0000256" key="4">
    <source>
        <dbReference type="ARBA" id="ARBA00022692"/>
    </source>
</evidence>
<comment type="subcellular location">
    <subcellularLocation>
        <location evidence="1">Cell membrane</location>
        <topology evidence="1">Multi-pass membrane protein</topology>
    </subcellularLocation>
</comment>
<evidence type="ECO:0000256" key="1">
    <source>
        <dbReference type="ARBA" id="ARBA00004651"/>
    </source>
</evidence>
<dbReference type="InterPro" id="IPR051907">
    <property type="entry name" value="DoxX-like_oxidoreductase"/>
</dbReference>
<dbReference type="KEGG" id="efv:CHH26_10245"/>
<dbReference type="GO" id="GO:0005886">
    <property type="term" value="C:plasma membrane"/>
    <property type="evidence" value="ECO:0007669"/>
    <property type="project" value="UniProtKB-SubCell"/>
</dbReference>